<protein>
    <submittedName>
        <fullName evidence="1">Uncharacterized protein</fullName>
    </submittedName>
</protein>
<proteinExistence type="predicted"/>
<dbReference type="EMBL" id="JARBHB010000008">
    <property type="protein sequence ID" value="KAJ8876443.1"/>
    <property type="molecule type" value="Genomic_DNA"/>
</dbReference>
<dbReference type="Proteomes" id="UP001159363">
    <property type="component" value="Chromosome 7"/>
</dbReference>
<keyword evidence="2" id="KW-1185">Reference proteome</keyword>
<organism evidence="1 2">
    <name type="scientific">Dryococelus australis</name>
    <dbReference type="NCBI Taxonomy" id="614101"/>
    <lineage>
        <taxon>Eukaryota</taxon>
        <taxon>Metazoa</taxon>
        <taxon>Ecdysozoa</taxon>
        <taxon>Arthropoda</taxon>
        <taxon>Hexapoda</taxon>
        <taxon>Insecta</taxon>
        <taxon>Pterygota</taxon>
        <taxon>Neoptera</taxon>
        <taxon>Polyneoptera</taxon>
        <taxon>Phasmatodea</taxon>
        <taxon>Verophasmatodea</taxon>
        <taxon>Anareolatae</taxon>
        <taxon>Phasmatidae</taxon>
        <taxon>Eurycanthinae</taxon>
        <taxon>Dryococelus</taxon>
    </lineage>
</organism>
<name>A0ABQ9GWR3_9NEOP</name>
<accession>A0ABQ9GWR3</accession>
<sequence length="325" mass="36126">MFVIESLMQLSVLLQQTTTQWYVRVTLSVIKLPTFFGEVKGCLNCCNLFTTLIGALVATADSAQSLRGLLSAIVENVAALKALNLPVDQWDLLLLHLLEKHIDQALRKQWELVVNELDIPALSDFTDFLEKHCSSSKFIVGTSQKYIQFKSINIRKVPEQHRTSSGSFFVNPSRKVLPFNGDHTIHRCSGFVVSRRTNIVDNCNACHNTMLHFPSDKPSTTVTPSVQDEVPVDTHSNENSTLSLLSSFSNDFLCSGCLWKQPACWSCAQLNHAFFQLGVKHQTLSIPFHGFAHTPLTSAKGVTSCIITPSGRKEPYLPIEALILP</sequence>
<evidence type="ECO:0000313" key="1">
    <source>
        <dbReference type="EMBL" id="KAJ8876443.1"/>
    </source>
</evidence>
<comment type="caution">
    <text evidence="1">The sequence shown here is derived from an EMBL/GenBank/DDBJ whole genome shotgun (WGS) entry which is preliminary data.</text>
</comment>
<reference evidence="1 2" key="1">
    <citation type="submission" date="2023-02" db="EMBL/GenBank/DDBJ databases">
        <title>LHISI_Scaffold_Assembly.</title>
        <authorList>
            <person name="Stuart O.P."/>
            <person name="Cleave R."/>
            <person name="Magrath M.J.L."/>
            <person name="Mikheyev A.S."/>
        </authorList>
    </citation>
    <scope>NUCLEOTIDE SEQUENCE [LARGE SCALE GENOMIC DNA]</scope>
    <source>
        <strain evidence="1">Daus_M_001</strain>
        <tissue evidence="1">Leg muscle</tissue>
    </source>
</reference>
<evidence type="ECO:0000313" key="2">
    <source>
        <dbReference type="Proteomes" id="UP001159363"/>
    </source>
</evidence>
<gene>
    <name evidence="1" type="ORF">PR048_020888</name>
</gene>